<comment type="similarity">
    <text evidence="3 11">Belongs to the PIGV family.</text>
</comment>
<dbReference type="HOGENOM" id="CLU_029048_3_2_1"/>
<evidence type="ECO:0000313" key="12">
    <source>
        <dbReference type="EnsemblMetazoa" id="SMAR007415-PA"/>
    </source>
</evidence>
<evidence type="ECO:0000313" key="13">
    <source>
        <dbReference type="Proteomes" id="UP000014500"/>
    </source>
</evidence>
<keyword evidence="8 11" id="KW-0256">Endoplasmic reticulum</keyword>
<keyword evidence="13" id="KW-1185">Reference proteome</keyword>
<keyword evidence="10 11" id="KW-0472">Membrane</keyword>
<feature type="transmembrane region" description="Helical" evidence="11">
    <location>
        <begin position="230"/>
        <end position="253"/>
    </location>
</feature>
<dbReference type="InterPro" id="IPR007315">
    <property type="entry name" value="PIG-V/Gpi18"/>
</dbReference>
<sequence>MAASRRKIWEWAIISRTFLFITEILFNFIIPDHESDGFRTPSIENTNLLDEIVSFMCGGLTHWDGQHFLHIAQYGYTYENNLAFFPLYPFLMKTIAITFGYPLQAVLSYRCVLIISGLFINLMCFAASAEILYELSRCVLKDENLAFRAALLYCMNPASVFFSAIYTESLFACCVFAGMLFYEKKMIFASSICFALSGATRSNGIINCGFPIYHVLHEIFKSTQFKRAKINYLTISNLFKLVIHLCIIVIPFFAHQVYTYKLFCNNLELPIPHKVREYAFQNDLVLPSSDTSPSWCHHVVPSSYNAIQDKYWNVGFLRYYQWKQIPNFLLAAPITIILIATSIRYCARNIQIVRQLGFVIGDRGSESIGIDNRAIFVYLVHAIVQLMLGWLFINVQVDKNVPI</sequence>
<evidence type="ECO:0000256" key="4">
    <source>
        <dbReference type="ARBA" id="ARBA00022502"/>
    </source>
</evidence>
<dbReference type="GO" id="GO:0004376">
    <property type="term" value="F:GPI mannosyltransferase activity"/>
    <property type="evidence" value="ECO:0007669"/>
    <property type="project" value="InterPro"/>
</dbReference>
<feature type="transmembrane region" description="Helical" evidence="11">
    <location>
        <begin position="160"/>
        <end position="182"/>
    </location>
</feature>
<dbReference type="AlphaFoldDB" id="T1J1J6"/>
<keyword evidence="5 11" id="KW-0328">Glycosyltransferase</keyword>
<dbReference type="GO" id="GO:0006506">
    <property type="term" value="P:GPI anchor biosynthetic process"/>
    <property type="evidence" value="ECO:0007669"/>
    <property type="project" value="UniProtKB-UniPathway"/>
</dbReference>
<accession>T1J1J6</accession>
<reference evidence="13" key="1">
    <citation type="submission" date="2011-05" db="EMBL/GenBank/DDBJ databases">
        <authorList>
            <person name="Richards S.R."/>
            <person name="Qu J."/>
            <person name="Jiang H."/>
            <person name="Jhangiani S.N."/>
            <person name="Agravi P."/>
            <person name="Goodspeed R."/>
            <person name="Gross S."/>
            <person name="Mandapat C."/>
            <person name="Jackson L."/>
            <person name="Mathew T."/>
            <person name="Pu L."/>
            <person name="Thornton R."/>
            <person name="Saada N."/>
            <person name="Wilczek-Boney K.B."/>
            <person name="Lee S."/>
            <person name="Kovar C."/>
            <person name="Wu Y."/>
            <person name="Scherer S.E."/>
            <person name="Worley K.C."/>
            <person name="Muzny D.M."/>
            <person name="Gibbs R."/>
        </authorList>
    </citation>
    <scope>NUCLEOTIDE SEQUENCE</scope>
    <source>
        <strain evidence="13">Brora</strain>
    </source>
</reference>
<evidence type="ECO:0000256" key="1">
    <source>
        <dbReference type="ARBA" id="ARBA00004477"/>
    </source>
</evidence>
<evidence type="ECO:0000256" key="9">
    <source>
        <dbReference type="ARBA" id="ARBA00022989"/>
    </source>
</evidence>
<feature type="transmembrane region" description="Helical" evidence="11">
    <location>
        <begin position="12"/>
        <end position="30"/>
    </location>
</feature>
<feature type="transmembrane region" description="Helical" evidence="11">
    <location>
        <begin position="82"/>
        <end position="101"/>
    </location>
</feature>
<dbReference type="PANTHER" id="PTHR12468:SF2">
    <property type="entry name" value="GPI MANNOSYLTRANSFERASE 2"/>
    <property type="match status" value="1"/>
</dbReference>
<dbReference type="GO" id="GO:0031501">
    <property type="term" value="C:mannosyltransferase complex"/>
    <property type="evidence" value="ECO:0007669"/>
    <property type="project" value="TreeGrafter"/>
</dbReference>
<feature type="transmembrane region" description="Helical" evidence="11">
    <location>
        <begin position="328"/>
        <end position="347"/>
    </location>
</feature>
<name>T1J1J6_STRMM</name>
<dbReference type="Pfam" id="PF04188">
    <property type="entry name" value="Mannosyl_trans2"/>
    <property type="match status" value="1"/>
</dbReference>
<feature type="transmembrane region" description="Helical" evidence="11">
    <location>
        <begin position="375"/>
        <end position="393"/>
    </location>
</feature>
<evidence type="ECO:0000256" key="7">
    <source>
        <dbReference type="ARBA" id="ARBA00022692"/>
    </source>
</evidence>
<evidence type="ECO:0000256" key="10">
    <source>
        <dbReference type="ARBA" id="ARBA00023136"/>
    </source>
</evidence>
<dbReference type="STRING" id="126957.T1J1J6"/>
<evidence type="ECO:0000256" key="6">
    <source>
        <dbReference type="ARBA" id="ARBA00022679"/>
    </source>
</evidence>
<keyword evidence="6 11" id="KW-0808">Transferase</keyword>
<dbReference type="Proteomes" id="UP000014500">
    <property type="component" value="Unassembled WGS sequence"/>
</dbReference>
<dbReference type="UniPathway" id="UPA00196"/>
<comment type="subcellular location">
    <subcellularLocation>
        <location evidence="1 11">Endoplasmic reticulum membrane</location>
        <topology evidence="1 11">Multi-pass membrane protein</topology>
    </subcellularLocation>
</comment>
<protein>
    <recommendedName>
        <fullName evidence="11">GPI mannosyltransferase 2</fullName>
        <ecNumber evidence="11">2.4.1.-</ecNumber>
    </recommendedName>
</protein>
<proteinExistence type="inferred from homology"/>
<evidence type="ECO:0000256" key="8">
    <source>
        <dbReference type="ARBA" id="ARBA00022824"/>
    </source>
</evidence>
<keyword evidence="4 11" id="KW-0337">GPI-anchor biosynthesis</keyword>
<dbReference type="PANTHER" id="PTHR12468">
    <property type="entry name" value="GPI MANNOSYLTRANSFERASE 2"/>
    <property type="match status" value="1"/>
</dbReference>
<dbReference type="EnsemblMetazoa" id="SMAR007415-RA">
    <property type="protein sequence ID" value="SMAR007415-PA"/>
    <property type="gene ID" value="SMAR007415"/>
</dbReference>
<keyword evidence="7 11" id="KW-0812">Transmembrane</keyword>
<organism evidence="12 13">
    <name type="scientific">Strigamia maritima</name>
    <name type="common">European centipede</name>
    <name type="synonym">Geophilus maritimus</name>
    <dbReference type="NCBI Taxonomy" id="126957"/>
    <lineage>
        <taxon>Eukaryota</taxon>
        <taxon>Metazoa</taxon>
        <taxon>Ecdysozoa</taxon>
        <taxon>Arthropoda</taxon>
        <taxon>Myriapoda</taxon>
        <taxon>Chilopoda</taxon>
        <taxon>Pleurostigmophora</taxon>
        <taxon>Geophilomorpha</taxon>
        <taxon>Linotaeniidae</taxon>
        <taxon>Strigamia</taxon>
    </lineage>
</organism>
<dbReference type="OMA" id="GALFIWC"/>
<evidence type="ECO:0000256" key="3">
    <source>
        <dbReference type="ARBA" id="ARBA00008698"/>
    </source>
</evidence>
<feature type="transmembrane region" description="Helical" evidence="11">
    <location>
        <begin position="113"/>
        <end position="133"/>
    </location>
</feature>
<comment type="function">
    <text evidence="11">Mannosyltransferase involved in glycosylphosphatidylinositol-anchor biosynthesis.</text>
</comment>
<dbReference type="GO" id="GO:0005789">
    <property type="term" value="C:endoplasmic reticulum membrane"/>
    <property type="evidence" value="ECO:0007669"/>
    <property type="project" value="UniProtKB-SubCell"/>
</dbReference>
<dbReference type="eggNOG" id="KOG2647">
    <property type="taxonomic scope" value="Eukaryota"/>
</dbReference>
<dbReference type="PhylomeDB" id="T1J1J6"/>
<evidence type="ECO:0000256" key="5">
    <source>
        <dbReference type="ARBA" id="ARBA00022676"/>
    </source>
</evidence>
<dbReference type="EC" id="2.4.1.-" evidence="11"/>
<comment type="caution">
    <text evidence="11">Lacks conserved residue(s) required for the propagation of feature annotation.</text>
</comment>
<dbReference type="EMBL" id="JH431789">
    <property type="status" value="NOT_ANNOTATED_CDS"/>
    <property type="molecule type" value="Genomic_DNA"/>
</dbReference>
<evidence type="ECO:0000256" key="2">
    <source>
        <dbReference type="ARBA" id="ARBA00004687"/>
    </source>
</evidence>
<comment type="pathway">
    <text evidence="2 11">Glycolipid biosynthesis; glycosylphosphatidylinositol-anchor biosynthesis.</text>
</comment>
<reference evidence="12" key="2">
    <citation type="submission" date="2015-02" db="UniProtKB">
        <authorList>
            <consortium name="EnsemblMetazoa"/>
        </authorList>
    </citation>
    <scope>IDENTIFICATION</scope>
</reference>
<dbReference type="GO" id="GO:0000009">
    <property type="term" value="F:alpha-1,6-mannosyltransferase activity"/>
    <property type="evidence" value="ECO:0007669"/>
    <property type="project" value="InterPro"/>
</dbReference>
<keyword evidence="9 11" id="KW-1133">Transmembrane helix</keyword>
<evidence type="ECO:0000256" key="11">
    <source>
        <dbReference type="RuleBase" id="RU363112"/>
    </source>
</evidence>